<feature type="compositionally biased region" description="Basic and acidic residues" evidence="1">
    <location>
        <begin position="171"/>
        <end position="188"/>
    </location>
</feature>
<reference evidence="3" key="1">
    <citation type="submission" date="2023-06" db="EMBL/GenBank/DDBJ databases">
        <title>Draft genome of Marssonina rosae.</title>
        <authorList>
            <person name="Cheng Q."/>
        </authorList>
    </citation>
    <scope>NUCLEOTIDE SEQUENCE</scope>
    <source>
        <strain evidence="3">R4</strain>
    </source>
</reference>
<feature type="domain" description="BBC1/AIM3 cysteine proteinase-fold" evidence="2">
    <location>
        <begin position="529"/>
        <end position="712"/>
    </location>
</feature>
<feature type="compositionally biased region" description="Low complexity" evidence="1">
    <location>
        <begin position="376"/>
        <end position="387"/>
    </location>
</feature>
<feature type="compositionally biased region" description="Polar residues" evidence="1">
    <location>
        <begin position="317"/>
        <end position="342"/>
    </location>
</feature>
<organism evidence="3 4">
    <name type="scientific">Diplocarpon rosae</name>
    <dbReference type="NCBI Taxonomy" id="946125"/>
    <lineage>
        <taxon>Eukaryota</taxon>
        <taxon>Fungi</taxon>
        <taxon>Dikarya</taxon>
        <taxon>Ascomycota</taxon>
        <taxon>Pezizomycotina</taxon>
        <taxon>Leotiomycetes</taxon>
        <taxon>Helotiales</taxon>
        <taxon>Drepanopezizaceae</taxon>
        <taxon>Diplocarpon</taxon>
    </lineage>
</organism>
<proteinExistence type="predicted"/>
<name>A0AAD9T7C1_9HELO</name>
<feature type="compositionally biased region" description="Basic and acidic residues" evidence="1">
    <location>
        <begin position="39"/>
        <end position="55"/>
    </location>
</feature>
<dbReference type="Proteomes" id="UP001285354">
    <property type="component" value="Unassembled WGS sequence"/>
</dbReference>
<feature type="compositionally biased region" description="Pro residues" evidence="1">
    <location>
        <begin position="432"/>
        <end position="448"/>
    </location>
</feature>
<evidence type="ECO:0000256" key="1">
    <source>
        <dbReference type="SAM" id="MobiDB-lite"/>
    </source>
</evidence>
<gene>
    <name evidence="3" type="ORF">QTJ16_001007</name>
</gene>
<feature type="compositionally biased region" description="Low complexity" evidence="1">
    <location>
        <begin position="287"/>
        <end position="297"/>
    </location>
</feature>
<dbReference type="AlphaFoldDB" id="A0AAD9T7C1"/>
<sequence length="716" mass="76819">MRVPHYNHHIALTEHYRPLKTNPRMPDFKAISKNGWHPKGKDGKSKESWRGDFKGIDTIGNWMGKDKKKTGSEDDTHISRPLHALKDPSAFGPPPKNVNYHGGAALPNQITPDTSGWGAPLSKESIAAKKREEEEEAAREAEEAAKPKGPPLPYRANTTGLSTSHLPPPPGRKDGADGRMPVPEEKPKPPSLPPRLPPRQNSSTAPSSSPPPQHSPKTSTPEPDAHRGILNQGALNRLGAAGVSIPGFGIGGTKTKAPLPPPSRSPTQSSTPSDPPVNNPQLNELQSRFSRLSSSSSKPDAPSEGTSFAQKQAALKTASSFRNDPSSVSLSDARTAASTANNFRERHGEQVRSGWQSANKLNTKYGLAEKVGSYGSPSAAAPESRSPQGEAGDTTSSSPLGGPQGGVVGKKKPPPPPAKKRELAGNGLSQEPVPPPIPFSSKPKPPPSFSSHSPARDLDLDLKSEWFVQGKFPPKTIKAQIYCTSSGWSSSGNRKTHYLIVHVRFPDLSSSKIRLTWDGSNPGYTVKAEQRHFPAPRTLSRGELEDYRDRYSESVATWCESKLGQQVGNGECWTLADEALKAIAQTCTSRGQEPCMPSQSLLHGHILYTYCPAKSAQPDPPGGIPAAGVARGDIIQILKARFESANGSWATAGDPDHTAVVTGVEPDGVLRVVQQNVGNVKKVMTGKYDMSEMTTGEVRIFRVVGLGWLGELKAEW</sequence>
<feature type="compositionally biased region" description="Low complexity" evidence="1">
    <location>
        <begin position="198"/>
        <end position="207"/>
    </location>
</feature>
<dbReference type="Pfam" id="PF25459">
    <property type="entry name" value="AIM3_BBC1_C"/>
    <property type="match status" value="1"/>
</dbReference>
<protein>
    <recommendedName>
        <fullName evidence="2">BBC1/AIM3 cysteine proteinase-fold domain-containing protein</fullName>
    </recommendedName>
</protein>
<dbReference type="Gene3D" id="3.90.1720.60">
    <property type="match status" value="1"/>
</dbReference>
<feature type="compositionally biased region" description="Polar residues" evidence="1">
    <location>
        <begin position="156"/>
        <end position="165"/>
    </location>
</feature>
<keyword evidence="4" id="KW-1185">Reference proteome</keyword>
<evidence type="ECO:0000313" key="3">
    <source>
        <dbReference type="EMBL" id="KAK2630187.1"/>
    </source>
</evidence>
<feature type="region of interest" description="Disordered" evidence="1">
    <location>
        <begin position="17"/>
        <end position="358"/>
    </location>
</feature>
<feature type="compositionally biased region" description="Basic and acidic residues" evidence="1">
    <location>
        <begin position="126"/>
        <end position="146"/>
    </location>
</feature>
<dbReference type="InterPro" id="IPR057402">
    <property type="entry name" value="AIM3_BBC1_C"/>
</dbReference>
<comment type="caution">
    <text evidence="3">The sequence shown here is derived from an EMBL/GenBank/DDBJ whole genome shotgun (WGS) entry which is preliminary data.</text>
</comment>
<feature type="region of interest" description="Disordered" evidence="1">
    <location>
        <begin position="370"/>
        <end position="456"/>
    </location>
</feature>
<evidence type="ECO:0000313" key="4">
    <source>
        <dbReference type="Proteomes" id="UP001285354"/>
    </source>
</evidence>
<dbReference type="EMBL" id="JAUBYV010000001">
    <property type="protein sequence ID" value="KAK2630187.1"/>
    <property type="molecule type" value="Genomic_DNA"/>
</dbReference>
<accession>A0AAD9T7C1</accession>
<feature type="compositionally biased region" description="Basic and acidic residues" evidence="1">
    <location>
        <begin position="69"/>
        <end position="78"/>
    </location>
</feature>
<evidence type="ECO:0000259" key="2">
    <source>
        <dbReference type="Pfam" id="PF25459"/>
    </source>
</evidence>